<evidence type="ECO:0000256" key="12">
    <source>
        <dbReference type="ARBA" id="ARBA00022777"/>
    </source>
</evidence>
<feature type="repeat" description="RCC1" evidence="15">
    <location>
        <begin position="918"/>
        <end position="969"/>
    </location>
</feature>
<proteinExistence type="inferred from homology"/>
<feature type="repeat" description="RCC1" evidence="15">
    <location>
        <begin position="970"/>
        <end position="1021"/>
    </location>
</feature>
<feature type="binding site" evidence="16">
    <location>
        <position position="618"/>
    </location>
    <ligand>
        <name>ATP</name>
        <dbReference type="ChEBI" id="CHEBI:30616"/>
    </ligand>
</feature>
<keyword evidence="8" id="KW-0808">Transferase</keyword>
<evidence type="ECO:0000256" key="9">
    <source>
        <dbReference type="ARBA" id="ARBA00022723"/>
    </source>
</evidence>
<sequence>VSLSLWDTTGLENYDRLMALIYPETDVFIICFSLTSPQGWRRVLEKWHSELRQNCPDAAIVLVGTNLEQRNSAMTSSLASSSMMTSLLKTSLKQSASLKQSKFSTKTCSIGMTSLKLNKSSSVPTSVVTSSQGASLALAIGASAYIECSTSSMQGVSDVLIEAARAASAAMELRERRLLRNRESSLKRRRRWSWLTFKRVGGKQGSDNRSANLKLIGRSGSRSRGADGIETSNFVRTVDAAAVIAEVAEALAASLELRLVGHDALPTVRQAAAGQVAAAATADIAAERWKIPVEVEACSTGYNTRRFKRLSHSHHIGVSIINILVLVAISLLLMLLVELGVAAVAFNTGAAQVGAGDPGRQLLVLLRRQIGVGIVIAVGVAIIEPLLTIKAPSSMDTPLRSVIVITEKFRAISSVEHAVLNNTQIVVAPHDRGLQGLTNAISAALKGRKANNIAFIFNSTLNSVQICLEEDQRLCLFNLESVKTCFELRNFFLYVSSAFLTQELGSKRVDFLACSNAGTQEAQALLQELRSLLGSDIEVSLSRELWGLDVIIQRNIDERGRNYRVGDVYYKPDKLRTLTASSGQSLAGFEKIRIVGKGAYGTAVLYRKKDDDSLVILKEINMHDLTAQERLLCLNEIKVLSMLDHPNIIGYFDSFEEDGVLLIEMEYADGGTLAQYLSDCREPLSEKDALYYFQQIVSAIHHFHSHKILHRDLKTANIFLTKDNIVKVGDFGIAKMMSTSRHAASTVLGTPYYLSPEMCEGKEYNEKSDIWALGCVLYEIACQQKTFEGSNLPALVNKIMKGQFAPVKGNYSQEFKELVAKMLLKSLRAAYSGGLALLPPLIRRVNEADSSTDADEDGTASARGGGGGGGSGGQMGSGSGSRPDKRSVLLTPYNLPSKLRIRSVCCSDTHAIAVGSERSVYSWGENASGQLGHEDLIARSKPTLVDALRGKGISRATCGLAFSVFTSDNGIVMTCGSGSHGCLGHGDWVSVARPKLIESLLSVDVAAIACGPQHVVAASKEGRVFAWGRGADGRTGLRDETDRCAPTPVPIQEPQRIRAVYAGTDGSMFLTDAGSVLATGNNRHNRLGLNQRQGFLMTMKNMFNKLDVDGVKEPTPLRALARYKVIYISMGPEHTAVLVEPNHVVTFGRNSEGQLGLGITKAQGGIVEVQGLDGKAVTGIVCGPRFTLCQVSLGAVLTQRDSLMVQVETTAPAPSHRRHQHQPQRRERSISSSSSSAAAKRLPSAQAPPSAQSSSLSRRQLNGSGGAAGDSSDSAPELEPLPTWVKREFEAAPHLPAPPASQSSKTMTSVSLTRQTSTSSVASAAVPTMSSSASSAAPLLEELHVLRQEKLLAEKKLSALESASRTEAEEARNREAMLRRELDSLRRELAKQQGLLTENQQAVSSLQRQFGSKPQPQPQPQPQSRLHSASLSASSSSSFATAASSSEPRKSRVCSVQ</sequence>
<evidence type="ECO:0000313" key="20">
    <source>
        <dbReference type="Proteomes" id="UP000095280"/>
    </source>
</evidence>
<evidence type="ECO:0000256" key="6">
    <source>
        <dbReference type="ARBA" id="ARBA00022527"/>
    </source>
</evidence>
<dbReference type="PROSITE" id="PS00108">
    <property type="entry name" value="PROTEIN_KINASE_ST"/>
    <property type="match status" value="1"/>
</dbReference>
<dbReference type="FunFam" id="3.30.200.20:FF:000097">
    <property type="entry name" value="Probable serine/threonine-protein kinase nek1"/>
    <property type="match status" value="1"/>
</dbReference>
<dbReference type="InterPro" id="IPR027417">
    <property type="entry name" value="P-loop_NTPase"/>
</dbReference>
<dbReference type="InterPro" id="IPR000719">
    <property type="entry name" value="Prot_kinase_dom"/>
</dbReference>
<keyword evidence="12" id="KW-0418">Kinase</keyword>
<dbReference type="SUPFAM" id="SSF52540">
    <property type="entry name" value="P-loop containing nucleoside triphosphate hydrolases"/>
    <property type="match status" value="1"/>
</dbReference>
<keyword evidence="5" id="KW-0963">Cytoplasm</keyword>
<dbReference type="InterPro" id="IPR009091">
    <property type="entry name" value="RCC1/BLIP-II"/>
</dbReference>
<feature type="region of interest" description="Disordered" evidence="17">
    <location>
        <begin position="848"/>
        <end position="887"/>
    </location>
</feature>
<evidence type="ECO:0000256" key="2">
    <source>
        <dbReference type="ARBA" id="ARBA00004496"/>
    </source>
</evidence>
<dbReference type="PROSITE" id="PS51419">
    <property type="entry name" value="RAB"/>
    <property type="match status" value="1"/>
</dbReference>
<feature type="region of interest" description="Disordered" evidence="17">
    <location>
        <begin position="1294"/>
        <end position="1315"/>
    </location>
</feature>
<dbReference type="GO" id="GO:0004674">
    <property type="term" value="F:protein serine/threonine kinase activity"/>
    <property type="evidence" value="ECO:0007669"/>
    <property type="project" value="UniProtKB-KW"/>
</dbReference>
<keyword evidence="18" id="KW-0472">Membrane</keyword>
<dbReference type="Proteomes" id="UP000095280">
    <property type="component" value="Unplaced"/>
</dbReference>
<evidence type="ECO:0000256" key="14">
    <source>
        <dbReference type="ARBA" id="ARBA00022842"/>
    </source>
</evidence>
<dbReference type="FunFam" id="1.10.510.10:FF:000262">
    <property type="entry name" value="Serine/threonine-protein kinase Nek8"/>
    <property type="match status" value="1"/>
</dbReference>
<evidence type="ECO:0000256" key="18">
    <source>
        <dbReference type="SAM" id="Phobius"/>
    </source>
</evidence>
<dbReference type="Gene3D" id="1.10.510.10">
    <property type="entry name" value="Transferase(Phosphotransferase) domain 1"/>
    <property type="match status" value="1"/>
</dbReference>
<dbReference type="WBParaSite" id="maker-uti_cns_0005133-snap-gene-0.5-mRNA-1">
    <property type="protein sequence ID" value="maker-uti_cns_0005133-snap-gene-0.5-mRNA-1"/>
    <property type="gene ID" value="maker-uti_cns_0005133-snap-gene-0.5"/>
</dbReference>
<feature type="compositionally biased region" description="Polar residues" evidence="17">
    <location>
        <begin position="1394"/>
        <end position="1412"/>
    </location>
</feature>
<feature type="compositionally biased region" description="Gly residues" evidence="17">
    <location>
        <begin position="863"/>
        <end position="879"/>
    </location>
</feature>
<dbReference type="GO" id="GO:0046872">
    <property type="term" value="F:metal ion binding"/>
    <property type="evidence" value="ECO:0007669"/>
    <property type="project" value="UniProtKB-KW"/>
</dbReference>
<dbReference type="InterPro" id="IPR011009">
    <property type="entry name" value="Kinase-like_dom_sf"/>
</dbReference>
<feature type="repeat" description="RCC1" evidence="15">
    <location>
        <begin position="1074"/>
        <end position="1141"/>
    </location>
</feature>
<dbReference type="PANTHER" id="PTHR44535:SF5">
    <property type="entry name" value="PROTEIN KINASE DOMAIN-CONTAINING PROTEIN"/>
    <property type="match status" value="1"/>
</dbReference>
<evidence type="ECO:0000256" key="8">
    <source>
        <dbReference type="ARBA" id="ARBA00022679"/>
    </source>
</evidence>
<dbReference type="PROSITE" id="PS50011">
    <property type="entry name" value="PROTEIN_KINASE_DOM"/>
    <property type="match status" value="1"/>
</dbReference>
<feature type="transmembrane region" description="Helical" evidence="18">
    <location>
        <begin position="370"/>
        <end position="389"/>
    </location>
</feature>
<feature type="transmembrane region" description="Helical" evidence="18">
    <location>
        <begin position="316"/>
        <end position="337"/>
    </location>
</feature>
<evidence type="ECO:0000256" key="1">
    <source>
        <dbReference type="ARBA" id="ARBA00001946"/>
    </source>
</evidence>
<dbReference type="SUPFAM" id="SSF50985">
    <property type="entry name" value="RCC1/BLIP-II"/>
    <property type="match status" value="1"/>
</dbReference>
<dbReference type="Gene3D" id="2.130.10.30">
    <property type="entry name" value="Regulator of chromosome condensation 1/beta-lactamase-inhibitor protein II"/>
    <property type="match status" value="2"/>
</dbReference>
<dbReference type="GO" id="GO:0005525">
    <property type="term" value="F:GTP binding"/>
    <property type="evidence" value="ECO:0007669"/>
    <property type="project" value="InterPro"/>
</dbReference>
<keyword evidence="14" id="KW-0460">Magnesium</keyword>
<dbReference type="InterPro" id="IPR000408">
    <property type="entry name" value="Reg_chr_condens"/>
</dbReference>
<dbReference type="EC" id="2.7.11.1" evidence="4"/>
<dbReference type="PROSITE" id="PS51420">
    <property type="entry name" value="RHO"/>
    <property type="match status" value="1"/>
</dbReference>
<feature type="compositionally biased region" description="Polar residues" evidence="17">
    <location>
        <begin position="1300"/>
        <end position="1315"/>
    </location>
</feature>
<evidence type="ECO:0000256" key="7">
    <source>
        <dbReference type="ARBA" id="ARBA00022553"/>
    </source>
</evidence>
<dbReference type="InterPro" id="IPR017441">
    <property type="entry name" value="Protein_kinase_ATP_BS"/>
</dbReference>
<dbReference type="PROSITE" id="PS00107">
    <property type="entry name" value="PROTEIN_KINASE_ATP"/>
    <property type="match status" value="1"/>
</dbReference>
<protein>
    <recommendedName>
        <fullName evidence="4">non-specific serine/threonine protein kinase</fullName>
        <ecNumber evidence="4">2.7.11.1</ecNumber>
    </recommendedName>
</protein>
<keyword evidence="11 16" id="KW-0547">Nucleotide-binding</keyword>
<feature type="region of interest" description="Disordered" evidence="17">
    <location>
        <begin position="1391"/>
        <end position="1457"/>
    </location>
</feature>
<evidence type="ECO:0000256" key="3">
    <source>
        <dbReference type="ARBA" id="ARBA00010886"/>
    </source>
</evidence>
<feature type="compositionally biased region" description="Low complexity" evidence="17">
    <location>
        <begin position="1428"/>
        <end position="1446"/>
    </location>
</feature>
<dbReference type="Gene3D" id="3.30.200.20">
    <property type="entry name" value="Phosphorylase Kinase, domain 1"/>
    <property type="match status" value="1"/>
</dbReference>
<dbReference type="Pfam" id="PF00071">
    <property type="entry name" value="Ras"/>
    <property type="match status" value="1"/>
</dbReference>
<accession>A0A1I8H9B5</accession>
<name>A0A1I8H9B5_9PLAT</name>
<evidence type="ECO:0000256" key="13">
    <source>
        <dbReference type="ARBA" id="ARBA00022840"/>
    </source>
</evidence>
<dbReference type="PROSITE" id="PS50012">
    <property type="entry name" value="RCC1_3"/>
    <property type="match status" value="4"/>
</dbReference>
<evidence type="ECO:0000259" key="19">
    <source>
        <dbReference type="PROSITE" id="PS50011"/>
    </source>
</evidence>
<evidence type="ECO:0000313" key="21">
    <source>
        <dbReference type="WBParaSite" id="maker-uti_cns_0005133-snap-gene-0.5-mRNA-1"/>
    </source>
</evidence>
<feature type="region of interest" description="Disordered" evidence="17">
    <location>
        <begin position="1209"/>
        <end position="1278"/>
    </location>
</feature>
<keyword evidence="18" id="KW-1133">Transmembrane helix</keyword>
<keyword evidence="9" id="KW-0479">Metal-binding</keyword>
<dbReference type="SMART" id="SM00220">
    <property type="entry name" value="S_TKc"/>
    <property type="match status" value="1"/>
</dbReference>
<evidence type="ECO:0000256" key="16">
    <source>
        <dbReference type="PROSITE-ProRule" id="PRU10141"/>
    </source>
</evidence>
<dbReference type="GO" id="GO:0005524">
    <property type="term" value="F:ATP binding"/>
    <property type="evidence" value="ECO:0007669"/>
    <property type="project" value="UniProtKB-UniRule"/>
</dbReference>
<keyword evidence="6" id="KW-0723">Serine/threonine-protein kinase</keyword>
<reference evidence="21" key="1">
    <citation type="submission" date="2016-11" db="UniProtKB">
        <authorList>
            <consortium name="WormBaseParasite"/>
        </authorList>
    </citation>
    <scope>IDENTIFICATION</scope>
</reference>
<feature type="domain" description="Protein kinase" evidence="19">
    <location>
        <begin position="589"/>
        <end position="842"/>
    </location>
</feature>
<dbReference type="SUPFAM" id="SSF56112">
    <property type="entry name" value="Protein kinase-like (PK-like)"/>
    <property type="match status" value="1"/>
</dbReference>
<dbReference type="CDD" id="cd08215">
    <property type="entry name" value="STKc_Nek"/>
    <property type="match status" value="1"/>
</dbReference>
<dbReference type="GO" id="GO:0005737">
    <property type="term" value="C:cytoplasm"/>
    <property type="evidence" value="ECO:0007669"/>
    <property type="project" value="UniProtKB-SubCell"/>
</dbReference>
<comment type="cofactor">
    <cofactor evidence="1">
        <name>Mg(2+)</name>
        <dbReference type="ChEBI" id="CHEBI:18420"/>
    </cofactor>
</comment>
<dbReference type="Pfam" id="PF00069">
    <property type="entry name" value="Pkinase"/>
    <property type="match status" value="1"/>
</dbReference>
<evidence type="ECO:0000256" key="4">
    <source>
        <dbReference type="ARBA" id="ARBA00012513"/>
    </source>
</evidence>
<comment type="similarity">
    <text evidence="3">Belongs to the protein kinase superfamily. NEK Ser/Thr protein kinase family. NIMA subfamily.</text>
</comment>
<evidence type="ECO:0000256" key="5">
    <source>
        <dbReference type="ARBA" id="ARBA00022490"/>
    </source>
</evidence>
<feature type="repeat" description="RCC1" evidence="15">
    <location>
        <begin position="1022"/>
        <end position="1073"/>
    </location>
</feature>
<keyword evidence="10" id="KW-0677">Repeat</keyword>
<dbReference type="InterPro" id="IPR001806">
    <property type="entry name" value="Small_GTPase"/>
</dbReference>
<keyword evidence="13 16" id="KW-0067">ATP-binding</keyword>
<feature type="compositionally biased region" description="Low complexity" evidence="17">
    <location>
        <begin position="1230"/>
        <end position="1261"/>
    </location>
</feature>
<evidence type="ECO:0000256" key="11">
    <source>
        <dbReference type="ARBA" id="ARBA00022741"/>
    </source>
</evidence>
<dbReference type="PANTHER" id="PTHR44535">
    <property type="entry name" value="PROTEIN CBG16200"/>
    <property type="match status" value="1"/>
</dbReference>
<dbReference type="SMART" id="SM00174">
    <property type="entry name" value="RHO"/>
    <property type="match status" value="1"/>
</dbReference>
<evidence type="ECO:0000256" key="15">
    <source>
        <dbReference type="PROSITE-ProRule" id="PRU00235"/>
    </source>
</evidence>
<organism evidence="20 21">
    <name type="scientific">Macrostomum lignano</name>
    <dbReference type="NCBI Taxonomy" id="282301"/>
    <lineage>
        <taxon>Eukaryota</taxon>
        <taxon>Metazoa</taxon>
        <taxon>Spiralia</taxon>
        <taxon>Lophotrochozoa</taxon>
        <taxon>Platyhelminthes</taxon>
        <taxon>Rhabditophora</taxon>
        <taxon>Macrostomorpha</taxon>
        <taxon>Macrostomida</taxon>
        <taxon>Macrostomidae</taxon>
        <taxon>Macrostomum</taxon>
    </lineage>
</organism>
<dbReference type="Pfam" id="PF25390">
    <property type="entry name" value="WD40_RLD"/>
    <property type="match status" value="1"/>
</dbReference>
<dbReference type="InterPro" id="IPR051997">
    <property type="entry name" value="STK_NEK"/>
</dbReference>
<dbReference type="GO" id="GO:0003924">
    <property type="term" value="F:GTPase activity"/>
    <property type="evidence" value="ECO:0007669"/>
    <property type="project" value="InterPro"/>
</dbReference>
<keyword evidence="7" id="KW-0597">Phosphoprotein</keyword>
<keyword evidence="18" id="KW-0812">Transmembrane</keyword>
<dbReference type="InterPro" id="IPR008271">
    <property type="entry name" value="Ser/Thr_kinase_AS"/>
</dbReference>
<comment type="subcellular location">
    <subcellularLocation>
        <location evidence="2">Cytoplasm</location>
    </subcellularLocation>
</comment>
<dbReference type="Gene3D" id="3.40.50.300">
    <property type="entry name" value="P-loop containing nucleotide triphosphate hydrolases"/>
    <property type="match status" value="1"/>
</dbReference>
<evidence type="ECO:0000256" key="10">
    <source>
        <dbReference type="ARBA" id="ARBA00022737"/>
    </source>
</evidence>
<keyword evidence="20" id="KW-1185">Reference proteome</keyword>
<dbReference type="InterPro" id="IPR058923">
    <property type="entry name" value="RCC1-like_dom"/>
</dbReference>
<evidence type="ECO:0000256" key="17">
    <source>
        <dbReference type="SAM" id="MobiDB-lite"/>
    </source>
</evidence>